<accession>A0A0G1MP61</accession>
<dbReference type="AlphaFoldDB" id="A0A0G1MP61"/>
<evidence type="ECO:0000313" key="1">
    <source>
        <dbReference type="EMBL" id="KKU09979.1"/>
    </source>
</evidence>
<dbReference type="Proteomes" id="UP000034329">
    <property type="component" value="Unassembled WGS sequence"/>
</dbReference>
<name>A0A0G1MP61_9BACT</name>
<protein>
    <submittedName>
        <fullName evidence="1">Uncharacterized protein</fullName>
    </submittedName>
</protein>
<comment type="caution">
    <text evidence="1">The sequence shown here is derived from an EMBL/GenBank/DDBJ whole genome shotgun (WGS) entry which is preliminary data.</text>
</comment>
<sequence length="51" mass="5972">MYLRDLLESEQRAFLAEWNAKGLTKLLKLHKQGLDITIGEYYNDAEIFAKL</sequence>
<proteinExistence type="predicted"/>
<dbReference type="EMBL" id="LCLA01000024">
    <property type="protein sequence ID" value="KKU09979.1"/>
    <property type="molecule type" value="Genomic_DNA"/>
</dbReference>
<reference evidence="1 2" key="1">
    <citation type="journal article" date="2015" name="Nature">
        <title>rRNA introns, odd ribosomes, and small enigmatic genomes across a large radiation of phyla.</title>
        <authorList>
            <person name="Brown C.T."/>
            <person name="Hug L.A."/>
            <person name="Thomas B.C."/>
            <person name="Sharon I."/>
            <person name="Castelle C.J."/>
            <person name="Singh A."/>
            <person name="Wilkins M.J."/>
            <person name="Williams K.H."/>
            <person name="Banfield J.F."/>
        </authorList>
    </citation>
    <scope>NUCLEOTIDE SEQUENCE [LARGE SCALE GENOMIC DNA]</scope>
</reference>
<gene>
    <name evidence="1" type="ORF">UX13_C0024G0001</name>
</gene>
<organism evidence="1 2">
    <name type="scientific">Candidatus Woesebacteria bacterium GW2011_GWB1_45_5</name>
    <dbReference type="NCBI Taxonomy" id="1618581"/>
    <lineage>
        <taxon>Bacteria</taxon>
        <taxon>Candidatus Woeseibacteriota</taxon>
    </lineage>
</organism>
<evidence type="ECO:0000313" key="2">
    <source>
        <dbReference type="Proteomes" id="UP000034329"/>
    </source>
</evidence>